<evidence type="ECO:0000256" key="2">
    <source>
        <dbReference type="ARBA" id="ARBA00022980"/>
    </source>
</evidence>
<evidence type="ECO:0000313" key="5">
    <source>
        <dbReference type="EMBL" id="TCB99204.1"/>
    </source>
</evidence>
<dbReference type="AlphaFoldDB" id="A0A4R0GNC9"/>
<evidence type="ECO:0000313" key="6">
    <source>
        <dbReference type="Proteomes" id="UP000292274"/>
    </source>
</evidence>
<dbReference type="SMART" id="SM00316">
    <property type="entry name" value="S1"/>
    <property type="match status" value="1"/>
</dbReference>
<dbReference type="Pfam" id="PF00575">
    <property type="entry name" value="S1"/>
    <property type="match status" value="1"/>
</dbReference>
<dbReference type="SUPFAM" id="SSF50249">
    <property type="entry name" value="Nucleic acid-binding proteins"/>
    <property type="match status" value="1"/>
</dbReference>
<dbReference type="GO" id="GO:0022627">
    <property type="term" value="C:cytosolic small ribosomal subunit"/>
    <property type="evidence" value="ECO:0007669"/>
    <property type="project" value="TreeGrafter"/>
</dbReference>
<dbReference type="InterPro" id="IPR012340">
    <property type="entry name" value="NA-bd_OB-fold"/>
</dbReference>
<accession>A0A4R0GNC9</accession>
<dbReference type="Proteomes" id="UP000292274">
    <property type="component" value="Unassembled WGS sequence"/>
</dbReference>
<organism evidence="5 6">
    <name type="scientific">Micromonospora zingiberis</name>
    <dbReference type="NCBI Taxonomy" id="2053011"/>
    <lineage>
        <taxon>Bacteria</taxon>
        <taxon>Bacillati</taxon>
        <taxon>Actinomycetota</taxon>
        <taxon>Actinomycetes</taxon>
        <taxon>Micromonosporales</taxon>
        <taxon>Micromonosporaceae</taxon>
        <taxon>Micromonospora</taxon>
    </lineage>
</organism>
<evidence type="ECO:0000256" key="1">
    <source>
        <dbReference type="ARBA" id="ARBA00006767"/>
    </source>
</evidence>
<keyword evidence="2" id="KW-0689">Ribosomal protein</keyword>
<dbReference type="PROSITE" id="PS50126">
    <property type="entry name" value="S1"/>
    <property type="match status" value="1"/>
</dbReference>
<comment type="caution">
    <text evidence="5">The sequence shown here is derived from an EMBL/GenBank/DDBJ whole genome shotgun (WGS) entry which is preliminary data.</text>
</comment>
<sequence>MVGGLIKVVRPPLLGGAIGPRPPVAWATKLERGQVTAGVVVEVKHFGVFVDLGGVTGMVNCAELSWKHFDGPVDVVTIGDRLTVMVMAVDPDRERVALSLKGLEPESVLGHLSVPSCMARSLASRQSASSWLWGWHSRVGPEV</sequence>
<protein>
    <submittedName>
        <fullName evidence="5">S1 RNA-binding domain-containing protein</fullName>
    </submittedName>
</protein>
<dbReference type="GO" id="GO:0003729">
    <property type="term" value="F:mRNA binding"/>
    <property type="evidence" value="ECO:0007669"/>
    <property type="project" value="TreeGrafter"/>
</dbReference>
<dbReference type="EMBL" id="SJJR01000003">
    <property type="protein sequence ID" value="TCB99204.1"/>
    <property type="molecule type" value="Genomic_DNA"/>
</dbReference>
<comment type="similarity">
    <text evidence="1">Belongs to the bacterial ribosomal protein bS1 family.</text>
</comment>
<dbReference type="OrthoDB" id="286090at2"/>
<dbReference type="InterPro" id="IPR050437">
    <property type="entry name" value="Ribos_protein_bS1-like"/>
</dbReference>
<dbReference type="InterPro" id="IPR003029">
    <property type="entry name" value="S1_domain"/>
</dbReference>
<evidence type="ECO:0000259" key="4">
    <source>
        <dbReference type="PROSITE" id="PS50126"/>
    </source>
</evidence>
<feature type="domain" description="S1 motif" evidence="4">
    <location>
        <begin position="33"/>
        <end position="101"/>
    </location>
</feature>
<dbReference type="GO" id="GO:0003735">
    <property type="term" value="F:structural constituent of ribosome"/>
    <property type="evidence" value="ECO:0007669"/>
    <property type="project" value="TreeGrafter"/>
</dbReference>
<dbReference type="PANTHER" id="PTHR10724:SF7">
    <property type="entry name" value="SMALL RIBOSOMAL SUBUNIT PROTEIN BS1C"/>
    <property type="match status" value="1"/>
</dbReference>
<evidence type="ECO:0000256" key="3">
    <source>
        <dbReference type="ARBA" id="ARBA00023274"/>
    </source>
</evidence>
<proteinExistence type="inferred from homology"/>
<dbReference type="Gene3D" id="2.40.50.140">
    <property type="entry name" value="Nucleic acid-binding proteins"/>
    <property type="match status" value="1"/>
</dbReference>
<reference evidence="5 6" key="1">
    <citation type="submission" date="2019-02" db="EMBL/GenBank/DDBJ databases">
        <title>Jishengella sp. nov., isolated from a root of Zingiber montanum.</title>
        <authorList>
            <person name="Kuncharoen N."/>
            <person name="Kudo T."/>
            <person name="Masahiro Y."/>
            <person name="Ohkuma M."/>
            <person name="Tanasupawat S."/>
        </authorList>
    </citation>
    <scope>NUCLEOTIDE SEQUENCE [LARGE SCALE GENOMIC DNA]</scope>
    <source>
        <strain evidence="5 6">PLAI 1-1</strain>
    </source>
</reference>
<keyword evidence="6" id="KW-1185">Reference proteome</keyword>
<gene>
    <name evidence="5" type="ORF">E0H26_07365</name>
</gene>
<dbReference type="GO" id="GO:0006412">
    <property type="term" value="P:translation"/>
    <property type="evidence" value="ECO:0007669"/>
    <property type="project" value="TreeGrafter"/>
</dbReference>
<dbReference type="PANTHER" id="PTHR10724">
    <property type="entry name" value="30S RIBOSOMAL PROTEIN S1"/>
    <property type="match status" value="1"/>
</dbReference>
<name>A0A4R0GNC9_9ACTN</name>
<keyword evidence="3" id="KW-0687">Ribonucleoprotein</keyword>